<keyword evidence="1" id="KW-0812">Transmembrane</keyword>
<feature type="transmembrane region" description="Helical" evidence="1">
    <location>
        <begin position="12"/>
        <end position="40"/>
    </location>
</feature>
<protein>
    <submittedName>
        <fullName evidence="2">Uncharacterized protein</fullName>
    </submittedName>
</protein>
<evidence type="ECO:0000313" key="2">
    <source>
        <dbReference type="EMBL" id="GAA3873650.1"/>
    </source>
</evidence>
<reference evidence="3" key="1">
    <citation type="journal article" date="2019" name="Int. J. Syst. Evol. Microbiol.">
        <title>The Global Catalogue of Microorganisms (GCM) 10K type strain sequencing project: providing services to taxonomists for standard genome sequencing and annotation.</title>
        <authorList>
            <consortium name="The Broad Institute Genomics Platform"/>
            <consortium name="The Broad Institute Genome Sequencing Center for Infectious Disease"/>
            <person name="Wu L."/>
            <person name="Ma J."/>
        </authorList>
    </citation>
    <scope>NUCLEOTIDE SEQUENCE [LARGE SCALE GENOMIC DNA]</scope>
    <source>
        <strain evidence="3">JCM 17190</strain>
    </source>
</reference>
<keyword evidence="1" id="KW-0472">Membrane</keyword>
<dbReference type="RefSeq" id="WP_344847477.1">
    <property type="nucleotide sequence ID" value="NZ_BAABDF010000007.1"/>
</dbReference>
<comment type="caution">
    <text evidence="2">The sequence shown here is derived from an EMBL/GenBank/DDBJ whole genome shotgun (WGS) entry which is preliminary data.</text>
</comment>
<keyword evidence="3" id="KW-1185">Reference proteome</keyword>
<sequence>MFTRLRRFWRAAPIATVVLVLSIAMAGFFTVRSLAFWFYWHGAESRQQPIEPWMTPGYIAHSWHVPPEIVLEAVGAPMPPPKGPMNLIDIAHLRDVPVETLVEAARVAVEDFRENRPERGNGAKRP</sequence>
<proteinExistence type="predicted"/>
<evidence type="ECO:0000313" key="3">
    <source>
        <dbReference type="Proteomes" id="UP001399917"/>
    </source>
</evidence>
<gene>
    <name evidence="2" type="ORF">GCM10022404_24350</name>
</gene>
<evidence type="ECO:0000256" key="1">
    <source>
        <dbReference type="SAM" id="Phobius"/>
    </source>
</evidence>
<keyword evidence="1" id="KW-1133">Transmembrane helix</keyword>
<name>A0ABP7KEZ3_9RHOB</name>
<organism evidence="2 3">
    <name type="scientific">Celeribacter arenosi</name>
    <dbReference type="NCBI Taxonomy" id="792649"/>
    <lineage>
        <taxon>Bacteria</taxon>
        <taxon>Pseudomonadati</taxon>
        <taxon>Pseudomonadota</taxon>
        <taxon>Alphaproteobacteria</taxon>
        <taxon>Rhodobacterales</taxon>
        <taxon>Roseobacteraceae</taxon>
        <taxon>Celeribacter</taxon>
    </lineage>
</organism>
<dbReference type="Proteomes" id="UP001399917">
    <property type="component" value="Unassembled WGS sequence"/>
</dbReference>
<dbReference type="EMBL" id="BAABDF010000007">
    <property type="protein sequence ID" value="GAA3873650.1"/>
    <property type="molecule type" value="Genomic_DNA"/>
</dbReference>
<accession>A0ABP7KEZ3</accession>